<gene>
    <name evidence="1" type="ORF">DAH51_06150</name>
</gene>
<dbReference type="AlphaFoldDB" id="A0A430C4E2"/>
<dbReference type="EMBL" id="QRAL01000005">
    <property type="protein sequence ID" value="RSU59856.1"/>
    <property type="molecule type" value="Genomic_DNA"/>
</dbReference>
<protein>
    <submittedName>
        <fullName evidence="1">Uncharacterized protein</fullName>
    </submittedName>
</protein>
<evidence type="ECO:0000313" key="1">
    <source>
        <dbReference type="EMBL" id="RSU59856.1"/>
    </source>
</evidence>
<dbReference type="Proteomes" id="UP000287401">
    <property type="component" value="Unassembled WGS sequence"/>
</dbReference>
<name>A0A430C4E2_SPHYA</name>
<reference evidence="1 2" key="1">
    <citation type="submission" date="2018-07" db="EMBL/GenBank/DDBJ databases">
        <title>Genomic and Epidemiologic Investigation of an Indolent Hospital Outbreak.</title>
        <authorList>
            <person name="Johnson R.C."/>
            <person name="Deming C."/>
            <person name="Conlan S."/>
            <person name="Zellmer C.J."/>
            <person name="Michelin A.V."/>
            <person name="Lee-Lin S."/>
            <person name="Thomas P.J."/>
            <person name="Park M."/>
            <person name="Weingarten R.A."/>
            <person name="Less J."/>
            <person name="Dekker J.P."/>
            <person name="Frank K.M."/>
            <person name="Musser K.A."/>
            <person name="Mcquiston J.R."/>
            <person name="Henderson D.K."/>
            <person name="Lau A.F."/>
            <person name="Palmore T.N."/>
            <person name="Segre J.A."/>
        </authorList>
    </citation>
    <scope>NUCLEOTIDE SEQUENCE [LARGE SCALE GENOMIC DNA]</scope>
    <source>
        <strain evidence="1 2">SK-NIH.Env6_1116</strain>
    </source>
</reference>
<organism evidence="1 2">
    <name type="scientific">Sphingobium yanoikuyae</name>
    <name type="common">Sphingomonas yanoikuyae</name>
    <dbReference type="NCBI Taxonomy" id="13690"/>
    <lineage>
        <taxon>Bacteria</taxon>
        <taxon>Pseudomonadati</taxon>
        <taxon>Pseudomonadota</taxon>
        <taxon>Alphaproteobacteria</taxon>
        <taxon>Sphingomonadales</taxon>
        <taxon>Sphingomonadaceae</taxon>
        <taxon>Sphingobium</taxon>
    </lineage>
</organism>
<accession>A0A430C4E2</accession>
<sequence length="129" mass="14462">MLTSMTDADQEWSFSNPGPDALLVWLEPWCDEFEVPVRSTITLKTSGDLEIEWAPENLVVWASGPTVSVFIDDERQKSGAESIPIPDGLTKGMLNILFADQPTARLGGRPSQSIGPISWWWRVRDLFSR</sequence>
<comment type="caution">
    <text evidence="1">The sequence shown here is derived from an EMBL/GenBank/DDBJ whole genome shotgun (WGS) entry which is preliminary data.</text>
</comment>
<proteinExistence type="predicted"/>
<evidence type="ECO:0000313" key="2">
    <source>
        <dbReference type="Proteomes" id="UP000287401"/>
    </source>
</evidence>